<dbReference type="InterPro" id="IPR050726">
    <property type="entry name" value="mGluR"/>
</dbReference>
<dbReference type="Pfam" id="PF00003">
    <property type="entry name" value="7tm_3"/>
    <property type="match status" value="1"/>
</dbReference>
<evidence type="ECO:0000259" key="8">
    <source>
        <dbReference type="PROSITE" id="PS50259"/>
    </source>
</evidence>
<evidence type="ECO:0000256" key="3">
    <source>
        <dbReference type="ARBA" id="ARBA00022989"/>
    </source>
</evidence>
<feature type="transmembrane region" description="Helical" evidence="7">
    <location>
        <begin position="213"/>
        <end position="233"/>
    </location>
</feature>
<dbReference type="AlphaFoldDB" id="A0A7R9G5U8"/>
<reference evidence="9" key="1">
    <citation type="submission" date="2020-11" db="EMBL/GenBank/DDBJ databases">
        <authorList>
            <person name="Tran Van P."/>
        </authorList>
    </citation>
    <scope>NUCLEOTIDE SEQUENCE</scope>
</reference>
<dbReference type="PRINTS" id="PR01223">
    <property type="entry name" value="BRIDEOF7LESS"/>
</dbReference>
<gene>
    <name evidence="9" type="ORF">TSIB3V08_LOCUS12303</name>
</gene>
<feature type="domain" description="G-protein coupled receptors family 3 profile" evidence="8">
    <location>
        <begin position="327"/>
        <end position="415"/>
    </location>
</feature>
<accession>A0A7R9G5U8</accession>
<dbReference type="InterPro" id="IPR017978">
    <property type="entry name" value="GPCR_3_C"/>
</dbReference>
<proteinExistence type="predicted"/>
<dbReference type="GO" id="GO:0007601">
    <property type="term" value="P:visual perception"/>
    <property type="evidence" value="ECO:0007669"/>
    <property type="project" value="InterPro"/>
</dbReference>
<evidence type="ECO:0000256" key="4">
    <source>
        <dbReference type="ARBA" id="ARBA00023136"/>
    </source>
</evidence>
<evidence type="ECO:0000256" key="6">
    <source>
        <dbReference type="SAM" id="MobiDB-lite"/>
    </source>
</evidence>
<feature type="transmembrane region" description="Helical" evidence="7">
    <location>
        <begin position="174"/>
        <end position="201"/>
    </location>
</feature>
<comment type="subcellular location">
    <subcellularLocation>
        <location evidence="1">Membrane</location>
        <topology evidence="1">Multi-pass membrane protein</topology>
    </subcellularLocation>
</comment>
<dbReference type="GO" id="GO:0016020">
    <property type="term" value="C:membrane"/>
    <property type="evidence" value="ECO:0007669"/>
    <property type="project" value="UniProtKB-SubCell"/>
</dbReference>
<name>A0A7R9G5U8_TIMSH</name>
<feature type="transmembrane region" description="Helical" evidence="7">
    <location>
        <begin position="360"/>
        <end position="382"/>
    </location>
</feature>
<feature type="transmembrane region" description="Helical" evidence="7">
    <location>
        <begin position="388"/>
        <end position="408"/>
    </location>
</feature>
<feature type="transmembrane region" description="Helical" evidence="7">
    <location>
        <begin position="253"/>
        <end position="272"/>
    </location>
</feature>
<dbReference type="GO" id="GO:0004930">
    <property type="term" value="F:G protein-coupled receptor activity"/>
    <property type="evidence" value="ECO:0007669"/>
    <property type="project" value="InterPro"/>
</dbReference>
<evidence type="ECO:0000256" key="1">
    <source>
        <dbReference type="ARBA" id="ARBA00004141"/>
    </source>
</evidence>
<keyword evidence="5" id="KW-0325">Glycoprotein</keyword>
<dbReference type="EMBL" id="OC012578">
    <property type="protein sequence ID" value="CAD7268301.1"/>
    <property type="molecule type" value="Genomic_DNA"/>
</dbReference>
<keyword evidence="2 7" id="KW-0812">Transmembrane</keyword>
<feature type="transmembrane region" description="Helical" evidence="7">
    <location>
        <begin position="284"/>
        <end position="307"/>
    </location>
</feature>
<keyword evidence="4 7" id="KW-0472">Membrane</keyword>
<feature type="transmembrane region" description="Helical" evidence="7">
    <location>
        <begin position="327"/>
        <end position="348"/>
    </location>
</feature>
<dbReference type="GO" id="GO:0005118">
    <property type="term" value="F:sevenless binding"/>
    <property type="evidence" value="ECO:0007669"/>
    <property type="project" value="InterPro"/>
</dbReference>
<feature type="region of interest" description="Disordered" evidence="6">
    <location>
        <begin position="463"/>
        <end position="507"/>
    </location>
</feature>
<sequence>MKSNIFQGVASPVLTTVQKLRVGLDHHCKATGTGICEELPAFRKFVSLQVIANTNDEVQNMLARMKLNLTGRFYSVYRVKRDEGVADALLEEVGTYEEADQTAGSLQFTATFLRQLPHLTVASGNESDVDTICHVDNISNNTGCEKCANFARHYSGVLSGRGGVYLLAAWRHEAWVAAVVSIATVGVTCCVTVIIFIVVRICKGDILEGNPSFTFLLILAIIFTYSSVLPFSFRAIQGHGEVLCGLRVLCPSLSYAFLFSIVISRSVMLASCDQDGGFMSHVNGYIQTVLCFFIAGVQLALSVQFWFINKGFFGGEDCAAMYEGYTFLLILSYDAFLLCMLICVTPFIVRSKRNYREGVFFTAVTALCTLIWVGWCAAYLLVPRRWQDAAVTGGLTATATAVLVTVFIPRTYMMMTAIVRDHLASALPSLAYVSSTSVQDLHYRTTTSNQALYDAVRCPDGGQSNPNFYSDQPPIPELPSQHGGKKGDNNTYERYGSPPSPSTVTRF</sequence>
<dbReference type="PANTHER" id="PTHR24060">
    <property type="entry name" value="METABOTROPIC GLUTAMATE RECEPTOR"/>
    <property type="match status" value="1"/>
</dbReference>
<evidence type="ECO:0000256" key="7">
    <source>
        <dbReference type="SAM" id="Phobius"/>
    </source>
</evidence>
<evidence type="ECO:0000313" key="9">
    <source>
        <dbReference type="EMBL" id="CAD7268301.1"/>
    </source>
</evidence>
<dbReference type="PROSITE" id="PS50259">
    <property type="entry name" value="G_PROTEIN_RECEP_F3_4"/>
    <property type="match status" value="1"/>
</dbReference>
<dbReference type="InterPro" id="IPR002956">
    <property type="entry name" value="Bride_of_7less"/>
</dbReference>
<evidence type="ECO:0000256" key="2">
    <source>
        <dbReference type="ARBA" id="ARBA00022692"/>
    </source>
</evidence>
<protein>
    <recommendedName>
        <fullName evidence="8">G-protein coupled receptors family 3 profile domain-containing protein</fullName>
    </recommendedName>
</protein>
<evidence type="ECO:0000256" key="5">
    <source>
        <dbReference type="ARBA" id="ARBA00023180"/>
    </source>
</evidence>
<organism evidence="9">
    <name type="scientific">Timema shepardi</name>
    <name type="common">Walking stick</name>
    <dbReference type="NCBI Taxonomy" id="629360"/>
    <lineage>
        <taxon>Eukaryota</taxon>
        <taxon>Metazoa</taxon>
        <taxon>Ecdysozoa</taxon>
        <taxon>Arthropoda</taxon>
        <taxon>Hexapoda</taxon>
        <taxon>Insecta</taxon>
        <taxon>Pterygota</taxon>
        <taxon>Neoptera</taxon>
        <taxon>Polyneoptera</taxon>
        <taxon>Phasmatodea</taxon>
        <taxon>Timematodea</taxon>
        <taxon>Timematoidea</taxon>
        <taxon>Timematidae</taxon>
        <taxon>Timema</taxon>
    </lineage>
</organism>
<keyword evidence="3 7" id="KW-1133">Transmembrane helix</keyword>